<name>A0AAW0YU61_9TREE</name>
<feature type="repeat" description="WD" evidence="3">
    <location>
        <begin position="743"/>
        <end position="777"/>
    </location>
</feature>
<feature type="region of interest" description="Disordered" evidence="4">
    <location>
        <begin position="152"/>
        <end position="190"/>
    </location>
</feature>
<keyword evidence="2" id="KW-0677">Repeat</keyword>
<dbReference type="InterPro" id="IPR006594">
    <property type="entry name" value="LisH"/>
</dbReference>
<dbReference type="SMART" id="SM00320">
    <property type="entry name" value="WD40"/>
    <property type="match status" value="6"/>
</dbReference>
<evidence type="ECO:0000256" key="4">
    <source>
        <dbReference type="SAM" id="MobiDB-lite"/>
    </source>
</evidence>
<dbReference type="PANTHER" id="PTHR22838:SF0">
    <property type="entry name" value="WD REPEAT-CONTAINING PROTEIN 26"/>
    <property type="match status" value="1"/>
</dbReference>
<keyword evidence="1 3" id="KW-0853">WD repeat</keyword>
<dbReference type="AlphaFoldDB" id="A0AAW0YU61"/>
<dbReference type="InterPro" id="IPR036322">
    <property type="entry name" value="WD40_repeat_dom_sf"/>
</dbReference>
<dbReference type="InterPro" id="IPR051350">
    <property type="entry name" value="WD_repeat-ST_regulator"/>
</dbReference>
<reference evidence="5 6" key="1">
    <citation type="journal article" date="2024" name="bioRxiv">
        <title>Comparative genomics of Cryptococcus and Kwoniella reveals pathogenesis evolution and contrasting karyotype dynamics via intercentromeric recombination or chromosome fusion.</title>
        <authorList>
            <person name="Coelho M.A."/>
            <person name="David-Palma M."/>
            <person name="Shea T."/>
            <person name="Bowers K."/>
            <person name="McGinley-Smith S."/>
            <person name="Mohammad A.W."/>
            <person name="Gnirke A."/>
            <person name="Yurkov A.M."/>
            <person name="Nowrousian M."/>
            <person name="Sun S."/>
            <person name="Cuomo C.A."/>
            <person name="Heitman J."/>
        </authorList>
    </citation>
    <scope>NUCLEOTIDE SEQUENCE [LARGE SCALE GENOMIC DNA]</scope>
    <source>
        <strain evidence="5 6">CBS 13917</strain>
    </source>
</reference>
<dbReference type="GeneID" id="92179663"/>
<dbReference type="KEGG" id="kne:92179663"/>
<organism evidence="5 6">
    <name type="scientific">Kwoniella newhampshirensis</name>
    <dbReference type="NCBI Taxonomy" id="1651941"/>
    <lineage>
        <taxon>Eukaryota</taxon>
        <taxon>Fungi</taxon>
        <taxon>Dikarya</taxon>
        <taxon>Basidiomycota</taxon>
        <taxon>Agaricomycotina</taxon>
        <taxon>Tremellomycetes</taxon>
        <taxon>Tremellales</taxon>
        <taxon>Cryptococcaceae</taxon>
        <taxon>Kwoniella</taxon>
    </lineage>
</organism>
<evidence type="ECO:0000256" key="3">
    <source>
        <dbReference type="PROSITE-ProRule" id="PRU00221"/>
    </source>
</evidence>
<protein>
    <recommendedName>
        <fullName evidence="7">WD-repeat protein</fullName>
    </recommendedName>
</protein>
<evidence type="ECO:0000313" key="6">
    <source>
        <dbReference type="Proteomes" id="UP001388673"/>
    </source>
</evidence>
<feature type="compositionally biased region" description="Polar residues" evidence="4">
    <location>
        <begin position="101"/>
        <end position="116"/>
    </location>
</feature>
<dbReference type="InterPro" id="IPR015943">
    <property type="entry name" value="WD40/YVTN_repeat-like_dom_sf"/>
</dbReference>
<dbReference type="Gene3D" id="2.130.10.10">
    <property type="entry name" value="YVTN repeat-like/Quinoprotein amine dehydrogenase"/>
    <property type="match status" value="2"/>
</dbReference>
<feature type="region of interest" description="Disordered" evidence="4">
    <location>
        <begin position="76"/>
        <end position="121"/>
    </location>
</feature>
<evidence type="ECO:0000256" key="2">
    <source>
        <dbReference type="ARBA" id="ARBA00022737"/>
    </source>
</evidence>
<evidence type="ECO:0000256" key="1">
    <source>
        <dbReference type="ARBA" id="ARBA00022574"/>
    </source>
</evidence>
<feature type="repeat" description="WD" evidence="3">
    <location>
        <begin position="480"/>
        <end position="520"/>
    </location>
</feature>
<comment type="caution">
    <text evidence="5">The sequence shown here is derived from an EMBL/GenBank/DDBJ whole genome shotgun (WGS) entry which is preliminary data.</text>
</comment>
<feature type="region of interest" description="Disordered" evidence="4">
    <location>
        <begin position="1"/>
        <end position="51"/>
    </location>
</feature>
<dbReference type="RefSeq" id="XP_066804207.1">
    <property type="nucleotide sequence ID" value="XM_066945518.1"/>
</dbReference>
<dbReference type="PANTHER" id="PTHR22838">
    <property type="entry name" value="WD REPEAT PROTEIN 26-RELATED"/>
    <property type="match status" value="1"/>
</dbReference>
<evidence type="ECO:0000313" key="5">
    <source>
        <dbReference type="EMBL" id="KAK8861582.1"/>
    </source>
</evidence>
<feature type="compositionally biased region" description="Low complexity" evidence="4">
    <location>
        <begin position="88"/>
        <end position="97"/>
    </location>
</feature>
<dbReference type="SUPFAM" id="SSF50978">
    <property type="entry name" value="WD40 repeat-like"/>
    <property type="match status" value="1"/>
</dbReference>
<dbReference type="Proteomes" id="UP001388673">
    <property type="component" value="Unassembled WGS sequence"/>
</dbReference>
<dbReference type="Pfam" id="PF00400">
    <property type="entry name" value="WD40"/>
    <property type="match status" value="5"/>
</dbReference>
<accession>A0AAW0YU61</accession>
<feature type="compositionally biased region" description="Low complexity" evidence="4">
    <location>
        <begin position="30"/>
        <end position="47"/>
    </location>
</feature>
<dbReference type="Pfam" id="PF23627">
    <property type="entry name" value="LisH_WDR26"/>
    <property type="match status" value="1"/>
</dbReference>
<dbReference type="InterPro" id="IPR001680">
    <property type="entry name" value="WD40_rpt"/>
</dbReference>
<feature type="compositionally biased region" description="Acidic residues" evidence="4">
    <location>
        <begin position="156"/>
        <end position="166"/>
    </location>
</feature>
<gene>
    <name evidence="5" type="ORF">IAR55_002405</name>
</gene>
<dbReference type="PROSITE" id="PS50082">
    <property type="entry name" value="WD_REPEATS_2"/>
    <property type="match status" value="3"/>
</dbReference>
<sequence length="803" mass="87910">MQRGTSRPRSPSDEGDPNEDFRPKQRRRQSAAALSLSSTPFPSLNSSVQLTNSSHLPTFSRHIDPARISPSTSQVLVNNDTMGHPLHNGSNSSNGSGSEPGPSTASNGHSGSTTIAPGSLPSHVLSAIRPVRPTGNLMYDDDRDWHHQLETHEDGVEYTDDEEMDEDGRGEAKHVKPRGVDRPGVGGGKRMPVEREEAVRLMLQGLRDIGYHQAADVLEAESGYRLSTAAAADFQAAIMGGRWSEALALLPELGIPTAVNTIEPESSSSSIASGKTKATVMGKGSGSVTDQARFLIAQQKYLEYLEIGQQKKALGVLRGELARVAKDQEVLHTLSGFMMCLDKDDLYERAVWDGAAGVSRRQLLEHLQVFISPSVMVPSRRLATLFDQARRHQQMTCLYHEEPDSSSLYVDHRCESGQFPSVTTHVLADHTDEVWRIEWSPDGMQLASAGKDKTVVIWQLKSAPREGGGTQYNVESLHQLREHNDPVDAMAWSPDGKSLVTGADKTVCVWNTKTGTQRPRPSAGSQHGDTISAIQWLPDGSEFIVASMDCKVVFYNPAGNMLRQWTAFPLQLNDFVITPDGKRIVAITTPLKRVNHNDRLKQAMSARPSDETETIGPAPVVLGPNGGPMQPFQYATMEHSIAVIRIVDHEIIDWSQDLRCETTSIKMSSDGRKVLVSCTPDEIQVWSIDPGLRYLRKHTGHVQGHFLIRSCFGAPKDRFVLSGSEDGHVYVWQGGSPNPIEVLSGHLDVVNSVAWNPIAARRIFASCSDDSTIRIWQPPVNVDGGMDITTSAEVGEESEGMVL</sequence>
<feature type="compositionally biased region" description="Basic and acidic residues" evidence="4">
    <location>
        <begin position="167"/>
        <end position="181"/>
    </location>
</feature>
<dbReference type="GO" id="GO:0043161">
    <property type="term" value="P:proteasome-mediated ubiquitin-dependent protein catabolic process"/>
    <property type="evidence" value="ECO:0007669"/>
    <property type="project" value="TreeGrafter"/>
</dbReference>
<feature type="repeat" description="WD" evidence="3">
    <location>
        <begin position="427"/>
        <end position="462"/>
    </location>
</feature>
<dbReference type="GO" id="GO:0034657">
    <property type="term" value="C:GID complex"/>
    <property type="evidence" value="ECO:0007669"/>
    <property type="project" value="TreeGrafter"/>
</dbReference>
<evidence type="ECO:0008006" key="7">
    <source>
        <dbReference type="Google" id="ProtNLM"/>
    </source>
</evidence>
<keyword evidence="6" id="KW-1185">Reference proteome</keyword>
<dbReference type="PROSITE" id="PS50896">
    <property type="entry name" value="LISH"/>
    <property type="match status" value="1"/>
</dbReference>
<proteinExistence type="predicted"/>
<dbReference type="EMBL" id="JBCAWK010000004">
    <property type="protein sequence ID" value="KAK8861582.1"/>
    <property type="molecule type" value="Genomic_DNA"/>
</dbReference>
<dbReference type="PROSITE" id="PS50294">
    <property type="entry name" value="WD_REPEATS_REGION"/>
    <property type="match status" value="2"/>
</dbReference>